<keyword evidence="1 4" id="KW-0349">Heme</keyword>
<dbReference type="AlphaFoldDB" id="A0A2S5TCW6"/>
<proteinExistence type="predicted"/>
<keyword evidence="2 4" id="KW-0479">Metal-binding</keyword>
<dbReference type="SUPFAM" id="SSF54427">
    <property type="entry name" value="NTF2-like"/>
    <property type="match status" value="1"/>
</dbReference>
<evidence type="ECO:0000256" key="3">
    <source>
        <dbReference type="ARBA" id="ARBA00023004"/>
    </source>
</evidence>
<organism evidence="7 8">
    <name type="scientific">Solimonas fluminis</name>
    <dbReference type="NCBI Taxonomy" id="2086571"/>
    <lineage>
        <taxon>Bacteria</taxon>
        <taxon>Pseudomonadati</taxon>
        <taxon>Pseudomonadota</taxon>
        <taxon>Gammaproteobacteria</taxon>
        <taxon>Nevskiales</taxon>
        <taxon>Nevskiaceae</taxon>
        <taxon>Solimonas</taxon>
    </lineage>
</organism>
<evidence type="ECO:0000313" key="7">
    <source>
        <dbReference type="EMBL" id="PPE72772.1"/>
    </source>
</evidence>
<comment type="caution">
    <text evidence="7">The sequence shown here is derived from an EMBL/GenBank/DDBJ whole genome shotgun (WGS) entry which is preliminary data.</text>
</comment>
<feature type="domain" description="Cytochrome c" evidence="6">
    <location>
        <begin position="67"/>
        <end position="167"/>
    </location>
</feature>
<evidence type="ECO:0000256" key="4">
    <source>
        <dbReference type="PROSITE-ProRule" id="PRU00433"/>
    </source>
</evidence>
<dbReference type="GO" id="GO:0009055">
    <property type="term" value="F:electron transfer activity"/>
    <property type="evidence" value="ECO:0007669"/>
    <property type="project" value="InterPro"/>
</dbReference>
<feature type="compositionally biased region" description="Low complexity" evidence="5">
    <location>
        <begin position="193"/>
        <end position="202"/>
    </location>
</feature>
<evidence type="ECO:0000313" key="8">
    <source>
        <dbReference type="Proteomes" id="UP000238220"/>
    </source>
</evidence>
<dbReference type="InterPro" id="IPR027843">
    <property type="entry name" value="DUF4440"/>
</dbReference>
<dbReference type="Gene3D" id="3.10.450.50">
    <property type="match status" value="1"/>
</dbReference>
<dbReference type="PROSITE" id="PS51007">
    <property type="entry name" value="CYTC"/>
    <property type="match status" value="1"/>
</dbReference>
<dbReference type="GO" id="GO:0046872">
    <property type="term" value="F:metal ion binding"/>
    <property type="evidence" value="ECO:0007669"/>
    <property type="project" value="UniProtKB-KW"/>
</dbReference>
<evidence type="ECO:0000256" key="2">
    <source>
        <dbReference type="ARBA" id="ARBA00022723"/>
    </source>
</evidence>
<accession>A0A2S5TCW6</accession>
<evidence type="ECO:0000256" key="1">
    <source>
        <dbReference type="ARBA" id="ARBA00022617"/>
    </source>
</evidence>
<reference evidence="7 8" key="1">
    <citation type="submission" date="2018-02" db="EMBL/GenBank/DDBJ databases">
        <title>Genome sequencing of Solimonas sp. HR-BB.</title>
        <authorList>
            <person name="Lee Y."/>
            <person name="Jeon C.O."/>
        </authorList>
    </citation>
    <scope>NUCLEOTIDE SEQUENCE [LARGE SCALE GENOMIC DNA]</scope>
    <source>
        <strain evidence="7 8">HR-BB</strain>
    </source>
</reference>
<dbReference type="Pfam" id="PF13442">
    <property type="entry name" value="Cytochrome_CBB3"/>
    <property type="match status" value="1"/>
</dbReference>
<feature type="region of interest" description="Disordered" evidence="5">
    <location>
        <begin position="181"/>
        <end position="227"/>
    </location>
</feature>
<dbReference type="GO" id="GO:0020037">
    <property type="term" value="F:heme binding"/>
    <property type="evidence" value="ECO:0007669"/>
    <property type="project" value="InterPro"/>
</dbReference>
<evidence type="ECO:0000256" key="5">
    <source>
        <dbReference type="SAM" id="MobiDB-lite"/>
    </source>
</evidence>
<dbReference type="RefSeq" id="WP_104231582.1">
    <property type="nucleotide sequence ID" value="NZ_PSNW01000010.1"/>
</dbReference>
<dbReference type="InterPro" id="IPR009056">
    <property type="entry name" value="Cyt_c-like_dom"/>
</dbReference>
<dbReference type="SUPFAM" id="SSF46626">
    <property type="entry name" value="Cytochrome c"/>
    <property type="match status" value="1"/>
</dbReference>
<keyword evidence="8" id="KW-1185">Reference proteome</keyword>
<feature type="compositionally biased region" description="Basic and acidic residues" evidence="5">
    <location>
        <begin position="181"/>
        <end position="192"/>
    </location>
</feature>
<name>A0A2S5TCW6_9GAMM</name>
<dbReference type="Pfam" id="PF14534">
    <property type="entry name" value="DUF4440"/>
    <property type="match status" value="1"/>
</dbReference>
<keyword evidence="3 4" id="KW-0408">Iron</keyword>
<dbReference type="Gene3D" id="1.10.760.10">
    <property type="entry name" value="Cytochrome c-like domain"/>
    <property type="match status" value="1"/>
</dbReference>
<dbReference type="InterPro" id="IPR036909">
    <property type="entry name" value="Cyt_c-like_dom_sf"/>
</dbReference>
<protein>
    <submittedName>
        <fullName evidence="7">DUF4440 domain-containing protein</fullName>
    </submittedName>
</protein>
<evidence type="ECO:0000259" key="6">
    <source>
        <dbReference type="PROSITE" id="PS51007"/>
    </source>
</evidence>
<dbReference type="InterPro" id="IPR032710">
    <property type="entry name" value="NTF2-like_dom_sf"/>
</dbReference>
<dbReference type="OrthoDB" id="9765171at2"/>
<dbReference type="Proteomes" id="UP000238220">
    <property type="component" value="Unassembled WGS sequence"/>
</dbReference>
<sequence>MKFLKPLLLLLVVGVLGAIGFIYSGAYPIGADDAHTRPVYLALETLRERSIAVRTKNISVPALDDSQMLLAGGADYNDMCAGCHLKPGKSESDMSIGLYPKPPNLAMPAGMHGEGQDEHDHGDEKASAARQFWIIKHGLKMTAMPAWGATHDDQRIWAMVAFLQKLPSLTPEQYQILTARGEGDSGMDHDDAAPAAAPPSGGDAHGGHGGMDMSQMQMPEAGSAAPEAEKAVEAFRSALKAGDRAVLSYWLTDDLLVYEGGGAERSRDEFLALHAGADAAFLKASKIDLLKRVSGSSGDSAWVNSEYRIRGQSSKGRPIDVLSTETILLRKTPQGWRVQHVHWSSQDYAAVAAPST</sequence>
<gene>
    <name evidence="7" type="ORF">C3942_17145</name>
</gene>
<dbReference type="EMBL" id="PSNW01000010">
    <property type="protein sequence ID" value="PPE72772.1"/>
    <property type="molecule type" value="Genomic_DNA"/>
</dbReference>